<dbReference type="PANTHER" id="PTHR14456:SF2">
    <property type="entry name" value="INOSITOL-PENTAKISPHOSPHATE 2-KINASE"/>
    <property type="match status" value="1"/>
</dbReference>
<organism evidence="10 11">
    <name type="scientific">Exophiala mesophila</name>
    <name type="common">Black yeast-like fungus</name>
    <dbReference type="NCBI Taxonomy" id="212818"/>
    <lineage>
        <taxon>Eukaryota</taxon>
        <taxon>Fungi</taxon>
        <taxon>Dikarya</taxon>
        <taxon>Ascomycota</taxon>
        <taxon>Pezizomycotina</taxon>
        <taxon>Eurotiomycetes</taxon>
        <taxon>Chaetothyriomycetidae</taxon>
        <taxon>Chaetothyriales</taxon>
        <taxon>Herpotrichiellaceae</taxon>
        <taxon>Exophiala</taxon>
    </lineage>
</organism>
<evidence type="ECO:0000256" key="5">
    <source>
        <dbReference type="ARBA" id="ARBA00022679"/>
    </source>
</evidence>
<protein>
    <recommendedName>
        <fullName evidence="4 9">Inositol-pentakisphosphate 2-kinase</fullName>
        <ecNumber evidence="3 9">2.7.1.158</ecNumber>
    </recommendedName>
</protein>
<evidence type="ECO:0000256" key="2">
    <source>
        <dbReference type="ARBA" id="ARBA00008305"/>
    </source>
</evidence>
<evidence type="ECO:0000313" key="10">
    <source>
        <dbReference type="EMBL" id="RVX66973.1"/>
    </source>
</evidence>
<gene>
    <name evidence="10" type="ORF">B0A52_09187</name>
</gene>
<sequence>MPPPTSHQSTPTCPSSLVHAELQLQYLAEGAANVIYSVTSVAAPASQAHHMNCCVMRLRKDLPSTKPSRQVVDEFNTQIVPLFQHDSSLLLNHVLCKLTPQMVETLNRGLREMDRGRTAVGDDEPRIYFRHPHRRHVYLPSYDDEDHGILMQNLNGPGVRLVEFKPKWLVQSPSAPTGARNCRTCAMNAMRRHGGKFQGRGDSGFCPLDLLSSDDDVLRHALASIWPHANHGDDDDDDDDGLTAFLAEFRQRVQPALRHLAILQKKFNGVGLHDFRRPDGSDSHFAVAMALRDCSVFLSLGRRGPGVELEESEAVNIIDVKFADLDLKSVQGGKIDKWAAMEQQLIDEGWYHRVDDTNCAINR</sequence>
<evidence type="ECO:0000256" key="1">
    <source>
        <dbReference type="ARBA" id="ARBA00003979"/>
    </source>
</evidence>
<reference evidence="10 11" key="1">
    <citation type="submission" date="2017-03" db="EMBL/GenBank/DDBJ databases">
        <title>Genomes of endolithic fungi from Antarctica.</title>
        <authorList>
            <person name="Coleine C."/>
            <person name="Masonjones S."/>
            <person name="Stajich J.E."/>
        </authorList>
    </citation>
    <scope>NUCLEOTIDE SEQUENCE [LARGE SCALE GENOMIC DNA]</scope>
    <source>
        <strain evidence="10 11">CCFEE 6314</strain>
    </source>
</reference>
<dbReference type="GO" id="GO:0032958">
    <property type="term" value="P:inositol phosphate biosynthetic process"/>
    <property type="evidence" value="ECO:0007669"/>
    <property type="project" value="TreeGrafter"/>
</dbReference>
<accession>A0A438MTI5</accession>
<evidence type="ECO:0000256" key="4">
    <source>
        <dbReference type="ARBA" id="ARBA00014846"/>
    </source>
</evidence>
<keyword evidence="7 9" id="KW-0418">Kinase</keyword>
<evidence type="ECO:0000256" key="7">
    <source>
        <dbReference type="ARBA" id="ARBA00022777"/>
    </source>
</evidence>
<comment type="caution">
    <text evidence="10">The sequence shown here is derived from an EMBL/GenBank/DDBJ whole genome shotgun (WGS) entry which is preliminary data.</text>
</comment>
<name>A0A438MTI5_EXOME</name>
<dbReference type="EMBL" id="NAJM01000053">
    <property type="protein sequence ID" value="RVX66973.1"/>
    <property type="molecule type" value="Genomic_DNA"/>
</dbReference>
<dbReference type="GO" id="GO:0035299">
    <property type="term" value="F:inositol-1,3,4,5,6-pentakisphosphate 2-kinase activity"/>
    <property type="evidence" value="ECO:0007669"/>
    <property type="project" value="UniProtKB-EC"/>
</dbReference>
<evidence type="ECO:0000313" key="11">
    <source>
        <dbReference type="Proteomes" id="UP000288859"/>
    </source>
</evidence>
<comment type="similarity">
    <text evidence="2">Belongs to the IPK1 type 1 family.</text>
</comment>
<dbReference type="AlphaFoldDB" id="A0A438MTI5"/>
<dbReference type="Pfam" id="PF06090">
    <property type="entry name" value="Ins_P5_2-kin"/>
    <property type="match status" value="2"/>
</dbReference>
<comment type="domain">
    <text evidence="9">The EXKPK motif is conserved in inositol-pentakisphosphate 2-kinases of both family 1 and 2.</text>
</comment>
<keyword evidence="5 9" id="KW-0808">Transferase</keyword>
<dbReference type="OrthoDB" id="272370at2759"/>
<evidence type="ECO:0000256" key="8">
    <source>
        <dbReference type="ARBA" id="ARBA00022840"/>
    </source>
</evidence>
<keyword evidence="8 9" id="KW-0067">ATP-binding</keyword>
<dbReference type="GO" id="GO:0005634">
    <property type="term" value="C:nucleus"/>
    <property type="evidence" value="ECO:0007669"/>
    <property type="project" value="TreeGrafter"/>
</dbReference>
<comment type="function">
    <text evidence="9">Phosphorylates Ins(1,3,4,5,6)P5 at position 2 to form Ins(1,2,3,4,5,6)P6 (InsP6 or phytate).</text>
</comment>
<dbReference type="InterPro" id="IPR009286">
    <property type="entry name" value="Ins_P5_2-kin"/>
</dbReference>
<dbReference type="Proteomes" id="UP000288859">
    <property type="component" value="Unassembled WGS sequence"/>
</dbReference>
<dbReference type="PANTHER" id="PTHR14456">
    <property type="entry name" value="INOSITOL POLYPHOSPHATE KINASE 1"/>
    <property type="match status" value="1"/>
</dbReference>
<dbReference type="EC" id="2.7.1.158" evidence="3 9"/>
<comment type="catalytic activity">
    <reaction evidence="9">
        <text>1D-myo-inositol 1,3,4,5,6-pentakisphosphate + ATP = 1D-myo-inositol hexakisphosphate + ADP + H(+)</text>
        <dbReference type="Rhea" id="RHEA:20313"/>
        <dbReference type="ChEBI" id="CHEBI:15378"/>
        <dbReference type="ChEBI" id="CHEBI:30616"/>
        <dbReference type="ChEBI" id="CHEBI:57733"/>
        <dbReference type="ChEBI" id="CHEBI:58130"/>
        <dbReference type="ChEBI" id="CHEBI:456216"/>
        <dbReference type="EC" id="2.7.1.158"/>
    </reaction>
</comment>
<evidence type="ECO:0000256" key="6">
    <source>
        <dbReference type="ARBA" id="ARBA00022741"/>
    </source>
</evidence>
<proteinExistence type="inferred from homology"/>
<dbReference type="GO" id="GO:0005524">
    <property type="term" value="F:ATP binding"/>
    <property type="evidence" value="ECO:0007669"/>
    <property type="project" value="UniProtKB-KW"/>
</dbReference>
<evidence type="ECO:0000256" key="3">
    <source>
        <dbReference type="ARBA" id="ARBA00012023"/>
    </source>
</evidence>
<evidence type="ECO:0000256" key="9">
    <source>
        <dbReference type="RuleBase" id="RU364126"/>
    </source>
</evidence>
<keyword evidence="6 9" id="KW-0547">Nucleotide-binding</keyword>
<comment type="function">
    <text evidence="1">Has kinase activity and phosphorylates inositol-1,3,4,5,6-pentakisphosphate (Ins(1,3,4,5,6)P5) to produce 1,2,3,4,5,6-hexakisphosphate (InsP6), also known as phytate.</text>
</comment>